<sequence>MIVTRTGLTPDLAEAWDDSRHPMARDSLQVAAEGVRAASRCLARRGMLHSECEAFDLIHLRAGARRGPRGREGIEEAWYVPAGEGYVEAPAGSVSVRAGDLVLRPYRERAELLAGPGSLTLLALSVLPREVTRRLPKRVPELSEDRP</sequence>
<keyword evidence="2" id="KW-1185">Reference proteome</keyword>
<organism evidence="1 2">
    <name type="scientific">Carbonactinospora thermoautotrophica</name>
    <dbReference type="NCBI Taxonomy" id="1469144"/>
    <lineage>
        <taxon>Bacteria</taxon>
        <taxon>Bacillati</taxon>
        <taxon>Actinomycetota</taxon>
        <taxon>Actinomycetes</taxon>
        <taxon>Kitasatosporales</taxon>
        <taxon>Carbonactinosporaceae</taxon>
        <taxon>Carbonactinospora</taxon>
    </lineage>
</organism>
<reference evidence="2" key="1">
    <citation type="submission" date="2015-04" db="EMBL/GenBank/DDBJ databases">
        <title>Physiological reanalysis, assessment of diazotrophy, and genome sequences of multiple isolates of Streptomyces thermoautotrophicus.</title>
        <authorList>
            <person name="MacKellar D.C."/>
            <person name="Lieber L."/>
            <person name="Norman J."/>
            <person name="Bolger A."/>
            <person name="Tobin C."/>
            <person name="Murray J.W."/>
            <person name="Chang R."/>
            <person name="Ford T."/>
            <person name="Nguyen P.Q."/>
            <person name="Woodward J."/>
            <person name="Permingeat H."/>
            <person name="Joshi N.S."/>
            <person name="Silver P.A."/>
            <person name="Usadel B."/>
            <person name="Rutherford A.W."/>
            <person name="Friesen M."/>
            <person name="Prell J."/>
        </authorList>
    </citation>
    <scope>NUCLEOTIDE SEQUENCE [LARGE SCALE GENOMIC DNA]</scope>
    <source>
        <strain evidence="2">H1</strain>
    </source>
</reference>
<dbReference type="EMBL" id="LAXD01000001">
    <property type="protein sequence ID" value="KWX01139.1"/>
    <property type="molecule type" value="Genomic_DNA"/>
</dbReference>
<accession>A0A132MTI3</accession>
<dbReference type="PATRIC" id="fig|1469144.10.peg.2348"/>
<dbReference type="InterPro" id="IPR011051">
    <property type="entry name" value="RmlC_Cupin_sf"/>
</dbReference>
<evidence type="ECO:0000313" key="2">
    <source>
        <dbReference type="Proteomes" id="UP000070188"/>
    </source>
</evidence>
<evidence type="ECO:0000313" key="1">
    <source>
        <dbReference type="EMBL" id="KWX01139.1"/>
    </source>
</evidence>
<protein>
    <recommendedName>
        <fullName evidence="3">Transcription regulator HTH AraC- type ligand binding domain-containing protein</fullName>
    </recommendedName>
</protein>
<dbReference type="Proteomes" id="UP000070188">
    <property type="component" value="Unassembled WGS sequence"/>
</dbReference>
<name>A0A132MTI3_9ACTN</name>
<dbReference type="RefSeq" id="WP_197651770.1">
    <property type="nucleotide sequence ID" value="NZ_LAXD01000001.1"/>
</dbReference>
<dbReference type="STRING" id="1469144.LI90_2167"/>
<comment type="caution">
    <text evidence="1">The sequence shown here is derived from an EMBL/GenBank/DDBJ whole genome shotgun (WGS) entry which is preliminary data.</text>
</comment>
<dbReference type="SUPFAM" id="SSF51182">
    <property type="entry name" value="RmlC-like cupins"/>
    <property type="match status" value="1"/>
</dbReference>
<proteinExistence type="predicted"/>
<dbReference type="InterPro" id="IPR014710">
    <property type="entry name" value="RmlC-like_jellyroll"/>
</dbReference>
<dbReference type="Gene3D" id="2.60.120.10">
    <property type="entry name" value="Jelly Rolls"/>
    <property type="match status" value="1"/>
</dbReference>
<evidence type="ECO:0008006" key="3">
    <source>
        <dbReference type="Google" id="ProtNLM"/>
    </source>
</evidence>
<dbReference type="AlphaFoldDB" id="A0A132MTI3"/>
<gene>
    <name evidence="1" type="ORF">LI90_2167</name>
</gene>